<comment type="caution">
    <text evidence="3">The sequence shown here is derived from an EMBL/GenBank/DDBJ whole genome shotgun (WGS) entry which is preliminary data.</text>
</comment>
<dbReference type="EC" id="2.4.-.-" evidence="3"/>
<feature type="domain" description="Glycosyltransferase subfamily 4-like N-terminal" evidence="2">
    <location>
        <begin position="32"/>
        <end position="201"/>
    </location>
</feature>
<dbReference type="Pfam" id="PF13439">
    <property type="entry name" value="Glyco_transf_4"/>
    <property type="match status" value="1"/>
</dbReference>
<protein>
    <submittedName>
        <fullName evidence="3">Glycosyltransferase</fullName>
        <ecNumber evidence="3">2.4.-.-</ecNumber>
    </submittedName>
</protein>
<accession>A0ABV6B0K2</accession>
<name>A0ABV6B0K2_9DEIO</name>
<dbReference type="SUPFAM" id="SSF53756">
    <property type="entry name" value="UDP-Glycosyltransferase/glycogen phosphorylase"/>
    <property type="match status" value="1"/>
</dbReference>
<feature type="region of interest" description="Disordered" evidence="1">
    <location>
        <begin position="1"/>
        <end position="20"/>
    </location>
</feature>
<dbReference type="EMBL" id="JBHLYR010000045">
    <property type="protein sequence ID" value="MFB9993282.1"/>
    <property type="molecule type" value="Genomic_DNA"/>
</dbReference>
<evidence type="ECO:0000259" key="2">
    <source>
        <dbReference type="Pfam" id="PF13439"/>
    </source>
</evidence>
<gene>
    <name evidence="3" type="ORF">ACFFLM_15015</name>
</gene>
<dbReference type="GO" id="GO:0016757">
    <property type="term" value="F:glycosyltransferase activity"/>
    <property type="evidence" value="ECO:0007669"/>
    <property type="project" value="UniProtKB-KW"/>
</dbReference>
<keyword evidence="4" id="KW-1185">Reference proteome</keyword>
<dbReference type="RefSeq" id="WP_380011799.1">
    <property type="nucleotide sequence ID" value="NZ_JBHLYR010000045.1"/>
</dbReference>
<sequence>MTGQHALSTEAQRTPAARPPRVMHVVTHLDLGGAEEVALTLAEQLSGQCDFSVFAVMGIAKTPVGQAMQTRLERLQIPVYSGTSLDMKRGGMVHAGWTLRRVLRRVRPDVVHLHTDIPDATYAASLLFGAENPGVRVIRTIHNTTLWPKWQRIGRWVERKLEHAESVAVSPASLKGLHDFRARHGLGPLPEAQTGVIYNGVTARAKAPAQRAPGPARVLFAGRFEAQKGADLLPAILERAADLTPAAAEIQIYGHGTFAPVLEHWAQTQTARRQGQQKRWPVEISAPVPRLSAQLADYDVVLMPSRFEGLSLLGIEVVLAGTPLVAARIDGLQELFPPDYELLVRAEDIEGFARTLIRVIEAPAQYRQQAAALIAPTAARFSMDQMTDAYLGLYRHPEATTGDTQ</sequence>
<dbReference type="PANTHER" id="PTHR12526">
    <property type="entry name" value="GLYCOSYLTRANSFERASE"/>
    <property type="match status" value="1"/>
</dbReference>
<feature type="compositionally biased region" description="Polar residues" evidence="1">
    <location>
        <begin position="1"/>
        <end position="12"/>
    </location>
</feature>
<keyword evidence="3" id="KW-0328">Glycosyltransferase</keyword>
<evidence type="ECO:0000313" key="4">
    <source>
        <dbReference type="Proteomes" id="UP001589733"/>
    </source>
</evidence>
<dbReference type="Proteomes" id="UP001589733">
    <property type="component" value="Unassembled WGS sequence"/>
</dbReference>
<evidence type="ECO:0000313" key="3">
    <source>
        <dbReference type="EMBL" id="MFB9993282.1"/>
    </source>
</evidence>
<dbReference type="InterPro" id="IPR028098">
    <property type="entry name" value="Glyco_trans_4-like_N"/>
</dbReference>
<dbReference type="Pfam" id="PF13692">
    <property type="entry name" value="Glyco_trans_1_4"/>
    <property type="match status" value="1"/>
</dbReference>
<evidence type="ECO:0000256" key="1">
    <source>
        <dbReference type="SAM" id="MobiDB-lite"/>
    </source>
</evidence>
<dbReference type="Gene3D" id="3.40.50.2000">
    <property type="entry name" value="Glycogen Phosphorylase B"/>
    <property type="match status" value="2"/>
</dbReference>
<reference evidence="3 4" key="1">
    <citation type="submission" date="2024-09" db="EMBL/GenBank/DDBJ databases">
        <authorList>
            <person name="Sun Q."/>
            <person name="Mori K."/>
        </authorList>
    </citation>
    <scope>NUCLEOTIDE SEQUENCE [LARGE SCALE GENOMIC DNA]</scope>
    <source>
        <strain evidence="3 4">JCM 13503</strain>
    </source>
</reference>
<proteinExistence type="predicted"/>
<organism evidence="3 4">
    <name type="scientific">Deinococcus oregonensis</name>
    <dbReference type="NCBI Taxonomy" id="1805970"/>
    <lineage>
        <taxon>Bacteria</taxon>
        <taxon>Thermotogati</taxon>
        <taxon>Deinococcota</taxon>
        <taxon>Deinococci</taxon>
        <taxon>Deinococcales</taxon>
        <taxon>Deinococcaceae</taxon>
        <taxon>Deinococcus</taxon>
    </lineage>
</organism>
<keyword evidence="3" id="KW-0808">Transferase</keyword>